<dbReference type="Gene3D" id="3.40.30.10">
    <property type="entry name" value="Glutaredoxin"/>
    <property type="match status" value="1"/>
</dbReference>
<comment type="caution">
    <text evidence="2">The sequence shown here is derived from an EMBL/GenBank/DDBJ whole genome shotgun (WGS) entry which is preliminary data.</text>
</comment>
<dbReference type="Pfam" id="PF00462">
    <property type="entry name" value="Glutaredoxin"/>
    <property type="match status" value="1"/>
</dbReference>
<dbReference type="InterPro" id="IPR002109">
    <property type="entry name" value="Glutaredoxin"/>
</dbReference>
<evidence type="ECO:0000313" key="3">
    <source>
        <dbReference type="Proteomes" id="UP000051500"/>
    </source>
</evidence>
<dbReference type="SUPFAM" id="SSF52833">
    <property type="entry name" value="Thioredoxin-like"/>
    <property type="match status" value="1"/>
</dbReference>
<evidence type="ECO:0000313" key="2">
    <source>
        <dbReference type="EMBL" id="KRN88473.1"/>
    </source>
</evidence>
<sequence length="61" mass="7138">MTKKFLNENNIPFKEHNLSDQPELITYLKDKGLQSVPVLENNFEPIINGFRPDLLRKLLTL</sequence>
<name>A0A0R2KGF6_9LACO</name>
<reference evidence="2 3" key="1">
    <citation type="journal article" date="2015" name="Genome Announc.">
        <title>Expanding the biotechnology potential of lactobacilli through comparative genomics of 213 strains and associated genera.</title>
        <authorList>
            <person name="Sun Z."/>
            <person name="Harris H.M."/>
            <person name="McCann A."/>
            <person name="Guo C."/>
            <person name="Argimon S."/>
            <person name="Zhang W."/>
            <person name="Yang X."/>
            <person name="Jeffery I.B."/>
            <person name="Cooney J.C."/>
            <person name="Kagawa T.F."/>
            <person name="Liu W."/>
            <person name="Song Y."/>
            <person name="Salvetti E."/>
            <person name="Wrobel A."/>
            <person name="Rasinkangas P."/>
            <person name="Parkhill J."/>
            <person name="Rea M.C."/>
            <person name="O'Sullivan O."/>
            <person name="Ritari J."/>
            <person name="Douillard F.P."/>
            <person name="Paul Ross R."/>
            <person name="Yang R."/>
            <person name="Briner A.E."/>
            <person name="Felis G.E."/>
            <person name="de Vos W.M."/>
            <person name="Barrangou R."/>
            <person name="Klaenhammer T.R."/>
            <person name="Caufield P.W."/>
            <person name="Cui Y."/>
            <person name="Zhang H."/>
            <person name="O'Toole P.W."/>
        </authorList>
    </citation>
    <scope>NUCLEOTIDE SEQUENCE [LARGE SCALE GENOMIC DNA]</scope>
    <source>
        <strain evidence="2 3">DSM 22408</strain>
    </source>
</reference>
<dbReference type="InterPro" id="IPR036249">
    <property type="entry name" value="Thioredoxin-like_sf"/>
</dbReference>
<dbReference type="Proteomes" id="UP000051500">
    <property type="component" value="Unassembled WGS sequence"/>
</dbReference>
<feature type="domain" description="Glutaredoxin" evidence="1">
    <location>
        <begin position="1"/>
        <end position="39"/>
    </location>
</feature>
<dbReference type="STRING" id="1122146.IV53_GL000437"/>
<gene>
    <name evidence="2" type="ORF">IV53_GL000437</name>
</gene>
<dbReference type="eggNOG" id="COG0695">
    <property type="taxonomic scope" value="Bacteria"/>
</dbReference>
<dbReference type="AlphaFoldDB" id="A0A0R2KGF6"/>
<dbReference type="EMBL" id="JQBZ01000025">
    <property type="protein sequence ID" value="KRN88473.1"/>
    <property type="molecule type" value="Genomic_DNA"/>
</dbReference>
<evidence type="ECO:0000259" key="1">
    <source>
        <dbReference type="Pfam" id="PF00462"/>
    </source>
</evidence>
<organism evidence="2 3">
    <name type="scientific">Ligilactobacillus ceti DSM 22408</name>
    <dbReference type="NCBI Taxonomy" id="1122146"/>
    <lineage>
        <taxon>Bacteria</taxon>
        <taxon>Bacillati</taxon>
        <taxon>Bacillota</taxon>
        <taxon>Bacilli</taxon>
        <taxon>Lactobacillales</taxon>
        <taxon>Lactobacillaceae</taxon>
        <taxon>Ligilactobacillus</taxon>
    </lineage>
</organism>
<proteinExistence type="predicted"/>
<dbReference type="PATRIC" id="fig|1122146.4.peg.449"/>
<dbReference type="CDD" id="cd02976">
    <property type="entry name" value="NrdH"/>
    <property type="match status" value="1"/>
</dbReference>
<keyword evidence="3" id="KW-1185">Reference proteome</keyword>
<accession>A0A0R2KGF6</accession>
<protein>
    <recommendedName>
        <fullName evidence="1">Glutaredoxin domain-containing protein</fullName>
    </recommendedName>
</protein>